<dbReference type="GeneID" id="119745507"/>
<keyword evidence="2" id="KW-0677">Repeat</keyword>
<feature type="compositionally biased region" description="Polar residues" evidence="4">
    <location>
        <begin position="729"/>
        <end position="743"/>
    </location>
</feature>
<dbReference type="SUPFAM" id="SSF50960">
    <property type="entry name" value="TolB, C-terminal domain"/>
    <property type="match status" value="1"/>
</dbReference>
<dbReference type="InterPro" id="IPR019775">
    <property type="entry name" value="WD40_repeat_CS"/>
</dbReference>
<proteinExistence type="predicted"/>
<name>A0A914BQQ1_PATMI</name>
<protein>
    <recommendedName>
        <fullName evidence="7">WD repeat-containing protein 7</fullName>
    </recommendedName>
</protein>
<evidence type="ECO:0008006" key="7">
    <source>
        <dbReference type="Google" id="ProtNLM"/>
    </source>
</evidence>
<dbReference type="PANTHER" id="PTHR44099:SF4">
    <property type="entry name" value="RABCONNECTIN-3B, ISOFORM A"/>
    <property type="match status" value="1"/>
</dbReference>
<feature type="region of interest" description="Disordered" evidence="4">
    <location>
        <begin position="1075"/>
        <end position="1108"/>
    </location>
</feature>
<dbReference type="OrthoDB" id="338622at2759"/>
<evidence type="ECO:0000313" key="6">
    <source>
        <dbReference type="Proteomes" id="UP000887568"/>
    </source>
</evidence>
<feature type="compositionally biased region" description="Low complexity" evidence="4">
    <location>
        <begin position="1075"/>
        <end position="1085"/>
    </location>
</feature>
<sequence length="1483" mass="163340">MASGGLVIPVVLWGSNAPTHCVSAVLITSDQRTIITGCHDGQICLWDLNESMQVVPRNMLLGHSAAITCLARASESWESSTFISAAENGELCLWDVSDGRCIEQTRVQGVPTVMHTYQATKGTSRESRVICHGYYPDVHIFDTTSLELLFTLTSKVSPDWISTLCVIRPLKRQEDVVIGISKSGMLKVWNLCGAECKNTEPHFEEECKPLRCHNAQTLTCCAFTLRTVLIVCTKYWQIYDAGDFSQLCSEDSEKGYHWCGGDFISADRVVIWNSQGKGFLYQLPTSCIPESEDFRSNIGRGVEVTSHPFLYCILEANDLKPLSCAPAMTFFYGRRGPFYKLFVRGDSEGCVTVWRMPEISDKELSYLKQEEFDTLPVMPPSASNSLSDLWKYCSPRPAGIIDQLSVTHGDKLSEPLPVTASIYLPDQGWLVCGRKDGSIVIVPAIQTAIVQLLDGPHTARRGWPPHRILRGHQDKVTCLLYPHQEHTRYDSTFLVSGGVDFSICLWDIFSGNLLHTFCLHGGEISRMVIPPENCNARVLACICTVASDHSVALLSLRERKCIMLASRHLFPIKTIKWRPTEDFLVVGCEDGSVFVWQMETGHLDRIAQGVTAEDILEACNHIGRTVETMLTPAQSIAQAFRRRSLTAIKNAAHRHLLATYQGANAPSAAEIVPKNPSHALSIQAMRSNAKDSDFHVLFFDTEILVVHLLTDENLIPGIVTKGQPDSGKLSASQQTGSSQSPKLSQRVAGFLTKQIEKQIKDSDDEEDEEGMLHQLRPPNSASRRRSVPSRSKTSKNLTLDQSHLTLDIAQLFMSCLHAWGLDTTLDDICLTKLGLLKPHSPVSFGLLSHGAYMSLMLPGWHRNPSKTPSPSRMSPDPSSISAKEALQLKKREQKEISDIQLGLLLDGQQYLGHWELSRAVTTQHLLSVISVANTLMSMNNASFMILSHFRKGKPKKSAAGTEGDKVDPFDNLADLTPEQAMIKQGWSLLAALHCVLLPDLLGSTRYKPPHLEMLARRWQDRCLEVRAAAQALLLAELRRIGADGREEVIHTWAHHLPNYVDSSLSLLGSQSQASSMSSLSETGSSESDEHEEEILSGDSPTKKVSTSFESRRKQATAIVMLGVIGAEFGAEIQPSRLQGSPSNRPVQQGFGMNDYSLARHTAQALAYLLLEPPKPKLPAHTPIRRAAIDLLGRGFTVWEPFIDVSAVFLGLLELCSDTKKFAASINSGLPITPAADSNRSAHHALALIATARPATFITTIAKEVARYQALATNTQTPAAILQANPLSRAKAEVLRIVELLIEKMQNDVVDLMVEVMDVVVHCLDPGQLKTKGLMEIFPCICRFNMLSYCHHTKRIAAGAKTGLIAIYDAKTGKSQTISGHTTAVTALAFSTDGKYMASYAFGDTKLCFWQTIATPMAGVMKLTGSSLLGGMISSATKCVKAFKTRQFTGSFTVSQLRQVALSWPQPRAVMLKYMDGSMDKYQL</sequence>
<feature type="compositionally biased region" description="Polar residues" evidence="4">
    <location>
        <begin position="1098"/>
        <end position="1108"/>
    </location>
</feature>
<feature type="repeat" description="WD" evidence="3">
    <location>
        <begin position="60"/>
        <end position="104"/>
    </location>
</feature>
<reference evidence="5" key="1">
    <citation type="submission" date="2022-11" db="UniProtKB">
        <authorList>
            <consortium name="EnsemblMetazoa"/>
        </authorList>
    </citation>
    <scope>IDENTIFICATION</scope>
</reference>
<dbReference type="PANTHER" id="PTHR44099">
    <property type="entry name" value="RABCONNECTIN-3B, ISOFORM A"/>
    <property type="match status" value="1"/>
</dbReference>
<dbReference type="Proteomes" id="UP000887568">
    <property type="component" value="Unplaced"/>
</dbReference>
<feature type="region of interest" description="Disordered" evidence="4">
    <location>
        <begin position="759"/>
        <end position="796"/>
    </location>
</feature>
<dbReference type="InterPro" id="IPR001680">
    <property type="entry name" value="WD40_rpt"/>
</dbReference>
<evidence type="ECO:0000313" key="5">
    <source>
        <dbReference type="EnsemblMetazoa" id="XP_038077812.1"/>
    </source>
</evidence>
<dbReference type="SUPFAM" id="SSF50998">
    <property type="entry name" value="Quinoprotein alcohol dehydrogenase-like"/>
    <property type="match status" value="1"/>
</dbReference>
<dbReference type="OMA" id="KQMPPRI"/>
<dbReference type="GO" id="GO:0005737">
    <property type="term" value="C:cytoplasm"/>
    <property type="evidence" value="ECO:0007669"/>
    <property type="project" value="TreeGrafter"/>
</dbReference>
<feature type="repeat" description="WD" evidence="3">
    <location>
        <begin position="469"/>
        <end position="516"/>
    </location>
</feature>
<feature type="compositionally biased region" description="Acidic residues" evidence="4">
    <location>
        <begin position="1086"/>
        <end position="1095"/>
    </location>
</feature>
<keyword evidence="1 3" id="KW-0853">WD repeat</keyword>
<feature type="region of interest" description="Disordered" evidence="4">
    <location>
        <begin position="721"/>
        <end position="744"/>
    </location>
</feature>
<dbReference type="CTD" id="23335"/>
<dbReference type="EnsemblMetazoa" id="XM_038221884.1">
    <property type="protein sequence ID" value="XP_038077812.1"/>
    <property type="gene ID" value="LOC119745507"/>
</dbReference>
<dbReference type="PROSITE" id="PS50082">
    <property type="entry name" value="WD_REPEATS_2"/>
    <property type="match status" value="4"/>
</dbReference>
<dbReference type="InterPro" id="IPR049916">
    <property type="entry name" value="WDR72-like"/>
</dbReference>
<evidence type="ECO:0000256" key="3">
    <source>
        <dbReference type="PROSITE-ProRule" id="PRU00221"/>
    </source>
</evidence>
<dbReference type="PROSITE" id="PS00678">
    <property type="entry name" value="WD_REPEATS_1"/>
    <property type="match status" value="2"/>
</dbReference>
<dbReference type="Gene3D" id="2.130.10.10">
    <property type="entry name" value="YVTN repeat-like/Quinoprotein amine dehydrogenase"/>
    <property type="match status" value="3"/>
</dbReference>
<dbReference type="InterPro" id="IPR011047">
    <property type="entry name" value="Quinoprotein_ADH-like_sf"/>
</dbReference>
<evidence type="ECO:0000256" key="2">
    <source>
        <dbReference type="ARBA" id="ARBA00022737"/>
    </source>
</evidence>
<dbReference type="SMART" id="SM00320">
    <property type="entry name" value="WD40"/>
    <property type="match status" value="10"/>
</dbReference>
<evidence type="ECO:0000256" key="4">
    <source>
        <dbReference type="SAM" id="MobiDB-lite"/>
    </source>
</evidence>
<dbReference type="RefSeq" id="XP_038077812.1">
    <property type="nucleotide sequence ID" value="XM_038221884.1"/>
</dbReference>
<feature type="repeat" description="WD" evidence="3">
    <location>
        <begin position="22"/>
        <end position="56"/>
    </location>
</feature>
<dbReference type="Pfam" id="PF00400">
    <property type="entry name" value="WD40"/>
    <property type="match status" value="4"/>
</dbReference>
<dbReference type="PROSITE" id="PS50294">
    <property type="entry name" value="WD_REPEATS_REGION"/>
    <property type="match status" value="1"/>
</dbReference>
<evidence type="ECO:0000256" key="1">
    <source>
        <dbReference type="ARBA" id="ARBA00022574"/>
    </source>
</evidence>
<feature type="repeat" description="WD" evidence="3">
    <location>
        <begin position="565"/>
        <end position="606"/>
    </location>
</feature>
<keyword evidence="6" id="KW-1185">Reference proteome</keyword>
<dbReference type="InterPro" id="IPR015943">
    <property type="entry name" value="WD40/YVTN_repeat-like_dom_sf"/>
</dbReference>
<accession>A0A914BQQ1</accession>
<organism evidence="5 6">
    <name type="scientific">Patiria miniata</name>
    <name type="common">Bat star</name>
    <name type="synonym">Asterina miniata</name>
    <dbReference type="NCBI Taxonomy" id="46514"/>
    <lineage>
        <taxon>Eukaryota</taxon>
        <taxon>Metazoa</taxon>
        <taxon>Echinodermata</taxon>
        <taxon>Eleutherozoa</taxon>
        <taxon>Asterozoa</taxon>
        <taxon>Asteroidea</taxon>
        <taxon>Valvatacea</taxon>
        <taxon>Valvatida</taxon>
        <taxon>Asterinidae</taxon>
        <taxon>Patiria</taxon>
    </lineage>
</organism>